<accession>A0A6I0K9H3</accession>
<protein>
    <submittedName>
        <fullName evidence="1">AraC family transcriptional regulator</fullName>
    </submittedName>
</protein>
<reference evidence="1 2" key="1">
    <citation type="journal article" date="2019" name="Nat. Med.">
        <title>A library of human gut bacterial isolates paired with longitudinal multiomics data enables mechanistic microbiome research.</title>
        <authorList>
            <person name="Poyet M."/>
            <person name="Groussin M."/>
            <person name="Gibbons S.M."/>
            <person name="Avila-Pacheco J."/>
            <person name="Jiang X."/>
            <person name="Kearney S.M."/>
            <person name="Perrotta A.R."/>
            <person name="Berdy B."/>
            <person name="Zhao S."/>
            <person name="Lieberman T.D."/>
            <person name="Swanson P.K."/>
            <person name="Smith M."/>
            <person name="Roesemann S."/>
            <person name="Alexander J.E."/>
            <person name="Rich S.A."/>
            <person name="Livny J."/>
            <person name="Vlamakis H."/>
            <person name="Clish C."/>
            <person name="Bullock K."/>
            <person name="Deik A."/>
            <person name="Scott J."/>
            <person name="Pierce K.A."/>
            <person name="Xavier R.J."/>
            <person name="Alm E.J."/>
        </authorList>
    </citation>
    <scope>NUCLEOTIDE SEQUENCE [LARGE SCALE GENOMIC DNA]</scope>
    <source>
        <strain evidence="1 2">BIOML-A27</strain>
    </source>
</reference>
<dbReference type="EMBL" id="WCUG01000169">
    <property type="protein sequence ID" value="KAB4162603.1"/>
    <property type="molecule type" value="Genomic_DNA"/>
</dbReference>
<comment type="caution">
    <text evidence="1">The sequence shown here is derived from an EMBL/GenBank/DDBJ whole genome shotgun (WGS) entry which is preliminary data.</text>
</comment>
<organism evidence="1 2">
    <name type="scientific">Bacteroides uniformis</name>
    <dbReference type="NCBI Taxonomy" id="820"/>
    <lineage>
        <taxon>Bacteria</taxon>
        <taxon>Pseudomonadati</taxon>
        <taxon>Bacteroidota</taxon>
        <taxon>Bacteroidia</taxon>
        <taxon>Bacteroidales</taxon>
        <taxon>Bacteroidaceae</taxon>
        <taxon>Bacteroides</taxon>
    </lineage>
</organism>
<feature type="non-terminal residue" evidence="1">
    <location>
        <position position="33"/>
    </location>
</feature>
<dbReference type="AlphaFoldDB" id="A0A6I0K9H3"/>
<dbReference type="Proteomes" id="UP000433928">
    <property type="component" value="Unassembled WGS sequence"/>
</dbReference>
<name>A0A6I0K9H3_BACUN</name>
<evidence type="ECO:0000313" key="1">
    <source>
        <dbReference type="EMBL" id="KAB4162603.1"/>
    </source>
</evidence>
<sequence length="33" mass="3951">MKEETTYGHQELINQVIDYIHTHLHKALTLEML</sequence>
<gene>
    <name evidence="1" type="ORF">GAQ59_23405</name>
</gene>
<proteinExistence type="predicted"/>
<evidence type="ECO:0000313" key="2">
    <source>
        <dbReference type="Proteomes" id="UP000433928"/>
    </source>
</evidence>